<name>A0A8J4AS47_9CHLO</name>
<keyword evidence="9" id="KW-0862">Zinc</keyword>
<evidence type="ECO:0000313" key="23">
    <source>
        <dbReference type="Proteomes" id="UP000747399"/>
    </source>
</evidence>
<feature type="region of interest" description="Disordered" evidence="19">
    <location>
        <begin position="1826"/>
        <end position="1886"/>
    </location>
</feature>
<dbReference type="PROSITE" id="PS51455">
    <property type="entry name" value="PIPK"/>
    <property type="match status" value="1"/>
</dbReference>
<evidence type="ECO:0000256" key="8">
    <source>
        <dbReference type="ARBA" id="ARBA00022777"/>
    </source>
</evidence>
<feature type="domain" description="PIPK" evidence="21">
    <location>
        <begin position="2389"/>
        <end position="2738"/>
    </location>
</feature>
<feature type="compositionally biased region" description="Polar residues" evidence="19">
    <location>
        <begin position="527"/>
        <end position="538"/>
    </location>
</feature>
<dbReference type="GO" id="GO:0005524">
    <property type="term" value="F:ATP binding"/>
    <property type="evidence" value="ECO:0007669"/>
    <property type="project" value="UniProtKB-UniRule"/>
</dbReference>
<feature type="compositionally biased region" description="Pro residues" evidence="19">
    <location>
        <begin position="542"/>
        <end position="560"/>
    </location>
</feature>
<sequence>RTRHVLGRHVHTQASKSECLVLGLPRQVSATTIMENFIGKVIKIVSGDKGVSKDYWIDDSKCKACYECESAFSQWNRRHHCRICGRVFCGNCTRNSIPPPRESADQQWLRVCNYCYRVRQRSDQPAVRGHPHHAGSRGAGSAALLQPGSLRQQADSGSLPDVASSDGSPSLGSSRTRSSASSGRWLRGQPSVHRVTSGDLSWSVPPALEDDFGMSLADRDARLLYKQQMEAGMLPPDASSLANSLGEVHRQLFCAAADAHLRAVVQQLLMVESVPQPDMWAPIVSAAAQAVAAYLSPTQMYANGQHDPRQSLKVKKVADVGRPEDTCVVTGVVVRKGLVHRKMRAYIEYPKVLLLAGSLEYQRETNKLSSFDLMDHDKQYLANAVARLSVVKPDVVLVEGSVARMAQEDLLSRNISVAQKIKSKVLERLARAMGVRVTPTVEHLTPATAYLYLGDCKVFRVEAETINVKTTASPRAPAATATGGATPTSWANEPWEGTDRSGMSSSTDLVSSSSAAVSAAGSRTHSRTPSGQAGNGESSPALLPPEPGIPPQHPAEPGPQPATENITVVQGGEQAQGNVGSGDSALSQLSPTVAPRPAADDQQAKYTSLSAAMMMKALGSGPNAAAAVALVSAGSGVINGVMPFRPWASSVQPEEPSPSAAASEAQAPSATAGPGGLGNPEAAAQGIATAAQAVAVSALAIGAQPGLVRRVHLPVPPGPPAPPQVTLMYFEGCRPTTATVLLKGAGLELLRKLKPVVGFAVLTAWNQRLESAFLSDLLTAAVASAGEEAYAAWSSAINSANGSHLAATFPSLSSSQLSISSSYLPQTLSLGFFRQHAGQAIRASVAAASAWGVPGILLSISPHCNAWDESLIAEWEQQGFTFPHYHHYYHHHHHRHHSGHTCAHRLGQWHQSQRLLDFQLGSQQQPVQRQAGAEEDKNTGKVAGQAGDTAVLAAPAVTGVATIADANEVIQGELSLAMVPVGESAEPQVAKQTVQTEAGSTVAGKHEAPVAMPNAEAVSDAAVPSPQLDFVPTPSPTTLMSPFIAPTAALAASTGIIVPAAQQIQEEPDEGHPAPSTAIHEGQRDVSAAVALEQGAGRSGITTASGANTPTVALDTIGDLGAPTAGRSGTAAAATCSEHGAAVHEHHVAAQPPASPCRPGEQEQQQQQPQQQCAVMVLQGQRIYSHQRIFVTCMFRRSRDRNLCDPFQVKQIDYYHRSSDVPLIRYIKMCTQMGWTCPGSGCPEPFTAHESVFFFGCHKLTIFYSTLPPIQALPGEEKNQIWHWTRPIGRGREGAPACRRVPLSQDACYISMGRFLELSFSADGLDVFGRSLHYDHVRYFGLGRTLVCMFPERTSVYVMQLPDVVMAYSQQAQTKWLRQEGAELVQEASDAFDLIEFLLGDSPHFSGGGVATCSGNWEAAAAPQMATATGDAVAGDGVAAFAAGAANAGLALGTSPGTLASVTAAAASAVAGQASSVLTPQLVAARKDRQSFLALVAECLARCAPLTPQHGSGNISTASAMPWDELAISGVRELNRLRAVLAKAVLHWASRLQDPAGFMAHYNRLTSGGGGAGRPVVKNQSQLVPLQPQTQPPVQAAAQPILTSSPRACAPISGGPLATGPDVAATLATAIHAAAPPAQFGPPLLDQNSLAASDGSHSLFSSSSPAAAAYRLGLLPGQAGAAVPPSESTSYPPAAVSEVATEHPQHPPPQPADTTAAHALPIPIVPHTNGPLSVHAVAEMVAQQELRGGGELLEGSRALLGAAAWGSTAASATEPGSATQAAAAGRPGHSRAVSRSDLPAGSVAAAGVTAESAGAAASQMLLGHGETGSGAGVRSATQPSSSSMVAAGGSLKRQSMLARLSGGGGVPSGVDAGPPNAGPSGPSLAASQCAGQMAVGCVPRGTSLPRSASVSTIGDMGDLSYMTGIGGDSGAEDNEDGEDGREDADDEEPDHDTFLAFMGSGPHGGPSFQRAASGRGPGGSATGDRSGARGGRGDIYGDSGDDVADEMADGAYYYRALFSHGVSVEADGGEAHPHSLLQPPQPLLPPQPLHLQQAQQHPLQPQSEEDREQHQRSGGAPNGQSVSPVAHSSLPQPVAVMPQAGAAGILPAHSPVGSAPGGVPQLNSAVLIPVAAAGPMPLVPAVEPFSSAAGSGLDGGGTVSTAAATAAISTFSRRQLMVQVKRRLESVAAATSGAHTLARGFVPLPGRATLLPGVNDIIIPIFDNEPTSIIAYALSTRAYQQQINAGYKAIFGKARAESNRDRERDREVAGVQLQTQVVMVSEQQNQQHGSAAGAAQGGSQATTPTAASAASGASAFGTTHSASAVANGSSGAAVTAVPGQVANATVPNTAMVSAAPAAPVAPQVPITAVSPAPSVAVVAAPPLPPPLPPSQQPVPPPPVSLPPPPPAGSLGPSPDAEWWTVLTSKEACHVRVAFEDEARSMPWARARFSVTAHFAPQFAELRRRCIQGGEAAFVASMCRCKRWESRGGKSNAYFAKTRDDRYIIKSLSKSEKASFMNFAQHYFAHMGRHLLNRDSPTCLAKILGVYSVVFKPQPGSAGLEGGGGGGPAGASATLIKELKDREFSQDLLVMENCFYDRPVARIYDLKGSERNRFNADAASRPEDHLEVHLDDNLRRTMHTNPIFVDARSRHQMEAAVWADTSFLAGQDVMDYSLLVGVDKENGVLALAIIDFIRQYTWDKQLETWVKSSGMLGGNGKEPTIISPKQYMRRFRAAMQQYFTAVPGSAGSEVPKDPDATA</sequence>
<dbReference type="InterPro" id="IPR027483">
    <property type="entry name" value="PInositol-4-P-4/5-kinase_C_sf"/>
</dbReference>
<keyword evidence="23" id="KW-1185">Reference proteome</keyword>
<keyword evidence="8 18" id="KW-0418">Kinase</keyword>
<dbReference type="InterPro" id="IPR044769">
    <property type="entry name" value="PIKfyve_PIPKc"/>
</dbReference>
<evidence type="ECO:0000256" key="7">
    <source>
        <dbReference type="ARBA" id="ARBA00022771"/>
    </source>
</evidence>
<feature type="compositionally biased region" description="Low complexity" evidence="19">
    <location>
        <begin position="649"/>
        <end position="670"/>
    </location>
</feature>
<comment type="caution">
    <text evidence="22">The sequence shown here is derived from an EMBL/GenBank/DDBJ whole genome shotgun (WGS) entry which is preliminary data.</text>
</comment>
<accession>A0A8J4AS47</accession>
<evidence type="ECO:0000256" key="9">
    <source>
        <dbReference type="ARBA" id="ARBA00022833"/>
    </source>
</evidence>
<gene>
    <name evidence="22" type="ORF">Vafri_3688</name>
</gene>
<evidence type="ECO:0000256" key="19">
    <source>
        <dbReference type="SAM" id="MobiDB-lite"/>
    </source>
</evidence>
<dbReference type="PANTHER" id="PTHR45748:SF7">
    <property type="entry name" value="1-PHOSPHATIDYLINOSITOL 3-PHOSPHATE 5-KINASE-RELATED"/>
    <property type="match status" value="1"/>
</dbReference>
<evidence type="ECO:0000259" key="20">
    <source>
        <dbReference type="PROSITE" id="PS50178"/>
    </source>
</evidence>
<dbReference type="PROSITE" id="PS50178">
    <property type="entry name" value="ZF_FYVE"/>
    <property type="match status" value="1"/>
</dbReference>
<evidence type="ECO:0000313" key="22">
    <source>
        <dbReference type="EMBL" id="GIL46810.1"/>
    </source>
</evidence>
<feature type="region of interest" description="Disordered" evidence="19">
    <location>
        <begin position="1771"/>
        <end position="1798"/>
    </location>
</feature>
<protein>
    <recommendedName>
        <fullName evidence="2">1-phosphatidylinositol-3-phosphate 5-kinase</fullName>
        <ecNumber evidence="2">2.7.1.150</ecNumber>
    </recommendedName>
    <alternativeName>
        <fullName evidence="15">FYVE finger-containing phosphoinositide kinase</fullName>
    </alternativeName>
    <alternativeName>
        <fullName evidence="16">PIKfyve</fullName>
    </alternativeName>
    <alternativeName>
        <fullName evidence="14">Phosphatidylinositol 3-phosphate 5-kinase type III</fullName>
    </alternativeName>
</protein>
<feature type="compositionally biased region" description="Polar residues" evidence="19">
    <location>
        <begin position="1835"/>
        <end position="1844"/>
    </location>
</feature>
<dbReference type="InterPro" id="IPR027484">
    <property type="entry name" value="PInositol-4-P-5-kinase_N"/>
</dbReference>
<keyword evidence="6" id="KW-0967">Endosome</keyword>
<evidence type="ECO:0000256" key="1">
    <source>
        <dbReference type="ARBA" id="ARBA00004481"/>
    </source>
</evidence>
<feature type="region of interest" description="Disordered" evidence="19">
    <location>
        <begin position="1920"/>
        <end position="2001"/>
    </location>
</feature>
<dbReference type="SUPFAM" id="SSF57903">
    <property type="entry name" value="FYVE/PHD zinc finger"/>
    <property type="match status" value="1"/>
</dbReference>
<evidence type="ECO:0000256" key="10">
    <source>
        <dbReference type="ARBA" id="ARBA00022840"/>
    </source>
</evidence>
<dbReference type="Pfam" id="PF01504">
    <property type="entry name" value="PIP5K"/>
    <property type="match status" value="1"/>
</dbReference>
<evidence type="ECO:0000256" key="15">
    <source>
        <dbReference type="ARBA" id="ARBA00077675"/>
    </source>
</evidence>
<dbReference type="FunFam" id="3.50.7.10:FF:000007">
    <property type="entry name" value="1-phosphatidylinositol 3-phosphate 5-kinase isoform X1"/>
    <property type="match status" value="1"/>
</dbReference>
<dbReference type="GO" id="GO:0010008">
    <property type="term" value="C:endosome membrane"/>
    <property type="evidence" value="ECO:0007669"/>
    <property type="project" value="UniProtKB-SubCell"/>
</dbReference>
<feature type="region of interest" description="Disordered" evidence="19">
    <location>
        <begin position="649"/>
        <end position="678"/>
    </location>
</feature>
<evidence type="ECO:0000256" key="16">
    <source>
        <dbReference type="ARBA" id="ARBA00081348"/>
    </source>
</evidence>
<comment type="subcellular location">
    <subcellularLocation>
        <location evidence="1">Endosome membrane</location>
        <topology evidence="1">Peripheral membrane protein</topology>
    </subcellularLocation>
</comment>
<dbReference type="Gene3D" id="3.50.7.10">
    <property type="entry name" value="GroEL"/>
    <property type="match status" value="1"/>
</dbReference>
<keyword evidence="3 18" id="KW-0808">Transferase</keyword>
<dbReference type="PANTHER" id="PTHR45748">
    <property type="entry name" value="1-PHOSPHATIDYLINOSITOL 3-PHOSPHATE 5-KINASE-RELATED"/>
    <property type="match status" value="1"/>
</dbReference>
<evidence type="ECO:0000256" key="6">
    <source>
        <dbReference type="ARBA" id="ARBA00022753"/>
    </source>
</evidence>
<feature type="compositionally biased region" description="Low complexity" evidence="19">
    <location>
        <begin position="1868"/>
        <end position="1886"/>
    </location>
</feature>
<dbReference type="GO" id="GO:0000285">
    <property type="term" value="F:1-phosphatidylinositol-3-phosphate 5-kinase activity"/>
    <property type="evidence" value="ECO:0007669"/>
    <property type="project" value="UniProtKB-EC"/>
</dbReference>
<feature type="region of interest" description="Disordered" evidence="19">
    <location>
        <begin position="922"/>
        <end position="942"/>
    </location>
</feature>
<evidence type="ECO:0000256" key="13">
    <source>
        <dbReference type="ARBA" id="ARBA00023464"/>
    </source>
</evidence>
<feature type="compositionally biased region" description="Acidic residues" evidence="19">
    <location>
        <begin position="1930"/>
        <end position="1950"/>
    </location>
</feature>
<evidence type="ECO:0000259" key="21">
    <source>
        <dbReference type="PROSITE" id="PS51455"/>
    </source>
</evidence>
<feature type="compositionally biased region" description="Low complexity" evidence="19">
    <location>
        <begin position="473"/>
        <end position="489"/>
    </location>
</feature>
<feature type="region of interest" description="Disordered" evidence="19">
    <location>
        <begin position="150"/>
        <end position="190"/>
    </location>
</feature>
<dbReference type="InterPro" id="IPR011011">
    <property type="entry name" value="Znf_FYVE_PHD"/>
</dbReference>
<dbReference type="Proteomes" id="UP000747399">
    <property type="component" value="Unassembled WGS sequence"/>
</dbReference>
<dbReference type="InterPro" id="IPR000306">
    <property type="entry name" value="Znf_FYVE"/>
</dbReference>
<evidence type="ECO:0000256" key="17">
    <source>
        <dbReference type="PROSITE-ProRule" id="PRU00091"/>
    </source>
</evidence>
<evidence type="ECO:0000256" key="14">
    <source>
        <dbReference type="ARBA" id="ARBA00077223"/>
    </source>
</evidence>
<feature type="domain" description="FYVE-type" evidence="20">
    <location>
        <begin position="59"/>
        <end position="120"/>
    </location>
</feature>
<dbReference type="Gene3D" id="3.30.800.10">
    <property type="entry name" value="Phosphatidylinositol Phosphate Kinase II Beta"/>
    <property type="match status" value="1"/>
</dbReference>
<feature type="compositionally biased region" description="Polar residues" evidence="19">
    <location>
        <begin position="562"/>
        <end position="578"/>
    </location>
</feature>
<dbReference type="Gene3D" id="3.30.810.10">
    <property type="entry name" value="2-Layer Sandwich"/>
    <property type="match status" value="1"/>
</dbReference>
<feature type="compositionally biased region" description="Low complexity" evidence="19">
    <location>
        <begin position="2049"/>
        <end position="2062"/>
    </location>
</feature>
<feature type="compositionally biased region" description="Low complexity" evidence="19">
    <location>
        <begin position="164"/>
        <end position="184"/>
    </location>
</feature>
<dbReference type="CDD" id="cd17300">
    <property type="entry name" value="PIPKc_PIKfyve"/>
    <property type="match status" value="1"/>
</dbReference>
<dbReference type="FunFam" id="3.30.810.10:FF:000001">
    <property type="entry name" value="1-phosphatidylinositol 3-phosphate 5-kinase FAB1"/>
    <property type="match status" value="1"/>
</dbReference>
<feature type="region of interest" description="Disordered" evidence="19">
    <location>
        <begin position="2025"/>
        <end position="2087"/>
    </location>
</feature>
<keyword evidence="10 18" id="KW-0067">ATP-binding</keyword>
<dbReference type="InterPro" id="IPR017455">
    <property type="entry name" value="Znf_FYVE-rel"/>
</dbReference>
<keyword evidence="4" id="KW-0479">Metal-binding</keyword>
<feature type="region of interest" description="Disordered" evidence="19">
    <location>
        <begin position="473"/>
        <end position="601"/>
    </location>
</feature>
<proteinExistence type="predicted"/>
<dbReference type="SUPFAM" id="SSF56104">
    <property type="entry name" value="SAICAR synthase-like"/>
    <property type="match status" value="1"/>
</dbReference>
<evidence type="ECO:0000256" key="2">
    <source>
        <dbReference type="ARBA" id="ARBA00012009"/>
    </source>
</evidence>
<dbReference type="GO" id="GO:0008270">
    <property type="term" value="F:zinc ion binding"/>
    <property type="evidence" value="ECO:0007669"/>
    <property type="project" value="UniProtKB-KW"/>
</dbReference>
<dbReference type="FunFam" id="3.30.40.10:FF:000384">
    <property type="entry name" value="1-phosphatidylinositol-3-phosphate 5-kinase FAB1B"/>
    <property type="match status" value="1"/>
</dbReference>
<keyword evidence="7 17" id="KW-0863">Zinc-finger</keyword>
<comment type="subunit">
    <text evidence="13">Component of the PI(3,5)P2 regulatory complex at least composed of ATG18, SAC/FIG4, FAB1 and VAC14.</text>
</comment>
<dbReference type="SMART" id="SM00064">
    <property type="entry name" value="FYVE"/>
    <property type="match status" value="1"/>
</dbReference>
<dbReference type="InterPro" id="IPR013083">
    <property type="entry name" value="Znf_RING/FYVE/PHD"/>
</dbReference>
<evidence type="ECO:0000256" key="18">
    <source>
        <dbReference type="PROSITE-ProRule" id="PRU00781"/>
    </source>
</evidence>
<evidence type="ECO:0000256" key="3">
    <source>
        <dbReference type="ARBA" id="ARBA00022679"/>
    </source>
</evidence>
<feature type="region of interest" description="Disordered" evidence="19">
    <location>
        <begin position="1145"/>
        <end position="1165"/>
    </location>
</feature>
<keyword evidence="5 18" id="KW-0547">Nucleotide-binding</keyword>
<dbReference type="EMBL" id="BNCO01000004">
    <property type="protein sequence ID" value="GIL46810.1"/>
    <property type="molecule type" value="Genomic_DNA"/>
</dbReference>
<keyword evidence="11" id="KW-0175">Coiled coil</keyword>
<evidence type="ECO:0000256" key="4">
    <source>
        <dbReference type="ARBA" id="ARBA00022723"/>
    </source>
</evidence>
<dbReference type="SUPFAM" id="SSF52029">
    <property type="entry name" value="GroEL apical domain-like"/>
    <property type="match status" value="1"/>
</dbReference>
<dbReference type="GO" id="GO:0046488">
    <property type="term" value="P:phosphatidylinositol metabolic process"/>
    <property type="evidence" value="ECO:0007669"/>
    <property type="project" value="UniProtKB-UniRule"/>
</dbReference>
<feature type="compositionally biased region" description="Pro residues" evidence="19">
    <location>
        <begin position="2386"/>
        <end position="2407"/>
    </location>
</feature>
<dbReference type="InterPro" id="IPR027409">
    <property type="entry name" value="GroEL-like_apical_dom_sf"/>
</dbReference>
<feature type="compositionally biased region" description="Pro residues" evidence="19">
    <location>
        <begin position="2039"/>
        <end position="2048"/>
    </location>
</feature>
<feature type="region of interest" description="Disordered" evidence="19">
    <location>
        <begin position="2386"/>
        <end position="2415"/>
    </location>
</feature>
<keyword evidence="12" id="KW-0472">Membrane</keyword>
<feature type="region of interest" description="Disordered" evidence="19">
    <location>
        <begin position="1679"/>
        <end position="1716"/>
    </location>
</feature>
<feature type="region of interest" description="Disordered" evidence="19">
    <location>
        <begin position="2283"/>
        <end position="2306"/>
    </location>
</feature>
<dbReference type="SMART" id="SM00330">
    <property type="entry name" value="PIPKc"/>
    <property type="match status" value="1"/>
</dbReference>
<organism evidence="22 23">
    <name type="scientific">Volvox africanus</name>
    <dbReference type="NCBI Taxonomy" id="51714"/>
    <lineage>
        <taxon>Eukaryota</taxon>
        <taxon>Viridiplantae</taxon>
        <taxon>Chlorophyta</taxon>
        <taxon>core chlorophytes</taxon>
        <taxon>Chlorophyceae</taxon>
        <taxon>CS clade</taxon>
        <taxon>Chlamydomonadales</taxon>
        <taxon>Volvocaceae</taxon>
        <taxon>Volvox</taxon>
    </lineage>
</organism>
<evidence type="ECO:0000256" key="11">
    <source>
        <dbReference type="ARBA" id="ARBA00023054"/>
    </source>
</evidence>
<feature type="non-terminal residue" evidence="22">
    <location>
        <position position="2757"/>
    </location>
</feature>
<evidence type="ECO:0000256" key="12">
    <source>
        <dbReference type="ARBA" id="ARBA00023136"/>
    </source>
</evidence>
<dbReference type="InterPro" id="IPR002498">
    <property type="entry name" value="PInositol-4-P-4/5-kinase_core"/>
</dbReference>
<dbReference type="Gene3D" id="3.30.40.10">
    <property type="entry name" value="Zinc/RING finger domain, C3HC4 (zinc finger)"/>
    <property type="match status" value="1"/>
</dbReference>
<reference evidence="22" key="1">
    <citation type="journal article" date="2021" name="Proc. Natl. Acad. Sci. U.S.A.">
        <title>Three genomes in the algal genus Volvox reveal the fate of a haploid sex-determining region after a transition to homothallism.</title>
        <authorList>
            <person name="Yamamoto K."/>
            <person name="Hamaji T."/>
            <person name="Kawai-Toyooka H."/>
            <person name="Matsuzaki R."/>
            <person name="Takahashi F."/>
            <person name="Nishimura Y."/>
            <person name="Kawachi M."/>
            <person name="Noguchi H."/>
            <person name="Minakuchi Y."/>
            <person name="Umen J.G."/>
            <person name="Toyoda A."/>
            <person name="Nozaki H."/>
        </authorList>
    </citation>
    <scope>NUCLEOTIDE SEQUENCE</scope>
    <source>
        <strain evidence="22">NIES-3780</strain>
    </source>
</reference>
<feature type="compositionally biased region" description="Low complexity" evidence="19">
    <location>
        <begin position="501"/>
        <end position="522"/>
    </location>
</feature>
<evidence type="ECO:0000256" key="5">
    <source>
        <dbReference type="ARBA" id="ARBA00022741"/>
    </source>
</evidence>
<dbReference type="InterPro" id="IPR002423">
    <property type="entry name" value="Cpn60/GroEL/TCP-1"/>
</dbReference>
<dbReference type="EC" id="2.7.1.150" evidence="2"/>
<dbReference type="Pfam" id="PF00118">
    <property type="entry name" value="Cpn60_TCP1"/>
    <property type="match status" value="1"/>
</dbReference>
<dbReference type="Pfam" id="PF01363">
    <property type="entry name" value="FYVE"/>
    <property type="match status" value="1"/>
</dbReference>